<organism evidence="18 19">
    <name type="scientific">Lolium multiflorum</name>
    <name type="common">Italian ryegrass</name>
    <name type="synonym">Lolium perenne subsp. multiflorum</name>
    <dbReference type="NCBI Taxonomy" id="4521"/>
    <lineage>
        <taxon>Eukaryota</taxon>
        <taxon>Viridiplantae</taxon>
        <taxon>Streptophyta</taxon>
        <taxon>Embryophyta</taxon>
        <taxon>Tracheophyta</taxon>
        <taxon>Spermatophyta</taxon>
        <taxon>Magnoliopsida</taxon>
        <taxon>Liliopsida</taxon>
        <taxon>Poales</taxon>
        <taxon>Poaceae</taxon>
        <taxon>BOP clade</taxon>
        <taxon>Pooideae</taxon>
        <taxon>Poodae</taxon>
        <taxon>Poeae</taxon>
        <taxon>Poeae Chloroplast Group 2 (Poeae type)</taxon>
        <taxon>Loliodinae</taxon>
        <taxon>Loliinae</taxon>
        <taxon>Lolium</taxon>
    </lineage>
</organism>
<evidence type="ECO:0000256" key="15">
    <source>
        <dbReference type="SAM" id="SignalP"/>
    </source>
</evidence>
<evidence type="ECO:0000256" key="13">
    <source>
        <dbReference type="PROSITE-ProRule" id="PRU10141"/>
    </source>
</evidence>
<dbReference type="PROSITE" id="PS50011">
    <property type="entry name" value="PROTEIN_KINASE_DOM"/>
    <property type="match status" value="1"/>
</dbReference>
<dbReference type="PANTHER" id="PTHR27005">
    <property type="entry name" value="WALL-ASSOCIATED RECEPTOR KINASE-LIKE 21"/>
    <property type="match status" value="1"/>
</dbReference>
<gene>
    <name evidence="18" type="ORF">QYE76_012929</name>
</gene>
<dbReference type="SMART" id="SM00181">
    <property type="entry name" value="EGF"/>
    <property type="match status" value="2"/>
</dbReference>
<evidence type="ECO:0000256" key="2">
    <source>
        <dbReference type="ARBA" id="ARBA00022527"/>
    </source>
</evidence>
<evidence type="ECO:0008006" key="20">
    <source>
        <dbReference type="Google" id="ProtNLM"/>
    </source>
</evidence>
<evidence type="ECO:0000256" key="8">
    <source>
        <dbReference type="ARBA" id="ARBA00022777"/>
    </source>
</evidence>
<dbReference type="InterPro" id="IPR000719">
    <property type="entry name" value="Prot_kinase_dom"/>
</dbReference>
<keyword evidence="14" id="KW-0472">Membrane</keyword>
<keyword evidence="10" id="KW-1015">Disulfide bond</keyword>
<proteinExistence type="predicted"/>
<dbReference type="PROSITE" id="PS00010">
    <property type="entry name" value="ASX_HYDROXYL"/>
    <property type="match status" value="1"/>
</dbReference>
<dbReference type="Gene3D" id="3.30.200.20">
    <property type="entry name" value="Phosphorylase Kinase, domain 1"/>
    <property type="match status" value="1"/>
</dbReference>
<dbReference type="InterPro" id="IPR008271">
    <property type="entry name" value="Ser/Thr_kinase_AS"/>
</dbReference>
<keyword evidence="5 15" id="KW-0732">Signal</keyword>
<feature type="transmembrane region" description="Helical" evidence="14">
    <location>
        <begin position="394"/>
        <end position="411"/>
    </location>
</feature>
<dbReference type="GO" id="GO:0007166">
    <property type="term" value="P:cell surface receptor signaling pathway"/>
    <property type="evidence" value="ECO:0007669"/>
    <property type="project" value="InterPro"/>
</dbReference>
<dbReference type="PROSITE" id="PS00107">
    <property type="entry name" value="PROTEIN_KINASE_ATP"/>
    <property type="match status" value="1"/>
</dbReference>
<evidence type="ECO:0000256" key="11">
    <source>
        <dbReference type="ARBA" id="ARBA00023180"/>
    </source>
</evidence>
<keyword evidence="11" id="KW-0325">Glycoprotein</keyword>
<keyword evidence="9 13" id="KW-0067">ATP-binding</keyword>
<dbReference type="Pfam" id="PF13947">
    <property type="entry name" value="GUB_WAK_bind"/>
    <property type="match status" value="1"/>
</dbReference>
<dbReference type="PROSITE" id="PS50026">
    <property type="entry name" value="EGF_3"/>
    <property type="match status" value="1"/>
</dbReference>
<dbReference type="InterPro" id="IPR001245">
    <property type="entry name" value="Ser-Thr/Tyr_kinase_cat_dom"/>
</dbReference>
<dbReference type="AlphaFoldDB" id="A0AAD8U056"/>
<dbReference type="SUPFAM" id="SSF57184">
    <property type="entry name" value="Growth factor receptor domain"/>
    <property type="match status" value="1"/>
</dbReference>
<dbReference type="CDD" id="cd00054">
    <property type="entry name" value="EGF_CA"/>
    <property type="match status" value="1"/>
</dbReference>
<sequence length="748" mass="82169">MKIPSQLLPLLLAAAAAAAAHVILPAIAEQRGLEEQQAIAHPGCDDKCGEMSIPFPFGMGKPGCFLPGFEVNCNSSFHPPRAFLVNNNGSGGPFQLRSTLTHTSTTGGTGSGQKRNLVRLKDISVADNEARVYSRVSSDCSTNYTHFAAKFQYTKLGDEGPFLLSATRNVLIGVGSNVESMMMTYLGETGNGTRAYMPSCLSNLMRKLEYATNGACSGLGCCLAALPLKAPPLTQFAVSFQPRPNYLWETNPCFYGMVVEKSWYNFSKHHLYVHEPLYLRGVPVVLEFAIRNRGSCPPDGQQTPPGYACVSGNSTCNNTARGAYVCNCLEHYHGNPYITGGCTDIDECKIPNNCSGNAICINKLEGYDCQCKSGMKGDGKDGHCAEIFPLPAKLIVGFAALIVVLVLMILARQLLKLNRFYQQNGGPVLKGVKNIKMYRKKEMKKITNNYNNIIGEGHFGKVYMGTLENMQPVAIKRSIEVDKEMKAEFTDEVILQSEMRHKNIARLLGCCLEVDVPMLVYEYASRGSLYDVLFGLRRMDVIPVDIRLGIAAGSAEGLTYMHSSGESTIRHGDVKSANILLDENFCPKVSDFGTSRLLAGGKAEKTEHVVGDMSYIDPIYMDEGLLTQKSDVYSFGIVLIELITRRPATYCNKRSYVANFVEACLAKTARKFIDYDITSEVDIKLLEMVSGVAVECVKVNPEERPDMKQVEHRILEIVGQVVQHGQARNYEADTSPAPDDIALLKAWE</sequence>
<feature type="binding site" evidence="13">
    <location>
        <position position="476"/>
    </location>
    <ligand>
        <name>ATP</name>
        <dbReference type="ChEBI" id="CHEBI:30616"/>
    </ligand>
</feature>
<dbReference type="InterPro" id="IPR025287">
    <property type="entry name" value="WAK_GUB"/>
</dbReference>
<dbReference type="GO" id="GO:0005524">
    <property type="term" value="F:ATP binding"/>
    <property type="evidence" value="ECO:0007669"/>
    <property type="project" value="UniProtKB-UniRule"/>
</dbReference>
<dbReference type="InterPro" id="IPR009030">
    <property type="entry name" value="Growth_fac_rcpt_cys_sf"/>
</dbReference>
<keyword evidence="14" id="KW-1133">Transmembrane helix</keyword>
<dbReference type="InterPro" id="IPR000742">
    <property type="entry name" value="EGF"/>
</dbReference>
<evidence type="ECO:0000256" key="12">
    <source>
        <dbReference type="PROSITE-ProRule" id="PRU00076"/>
    </source>
</evidence>
<keyword evidence="8" id="KW-0418">Kinase</keyword>
<dbReference type="PROSITE" id="PS01187">
    <property type="entry name" value="EGF_CA"/>
    <property type="match status" value="1"/>
</dbReference>
<evidence type="ECO:0000256" key="5">
    <source>
        <dbReference type="ARBA" id="ARBA00022729"/>
    </source>
</evidence>
<evidence type="ECO:0000259" key="16">
    <source>
        <dbReference type="PROSITE" id="PS50011"/>
    </source>
</evidence>
<dbReference type="InterPro" id="IPR001881">
    <property type="entry name" value="EGF-like_Ca-bd_dom"/>
</dbReference>
<evidence type="ECO:0000256" key="3">
    <source>
        <dbReference type="ARBA" id="ARBA00022536"/>
    </source>
</evidence>
<dbReference type="InterPro" id="IPR017441">
    <property type="entry name" value="Protein_kinase_ATP_BS"/>
</dbReference>
<dbReference type="GO" id="GO:0004674">
    <property type="term" value="F:protein serine/threonine kinase activity"/>
    <property type="evidence" value="ECO:0007669"/>
    <property type="project" value="UniProtKB-KW"/>
</dbReference>
<evidence type="ECO:0000256" key="14">
    <source>
        <dbReference type="SAM" id="Phobius"/>
    </source>
</evidence>
<feature type="domain" description="EGF-like" evidence="17">
    <location>
        <begin position="344"/>
        <end position="385"/>
    </location>
</feature>
<evidence type="ECO:0000256" key="1">
    <source>
        <dbReference type="ARBA" id="ARBA00004479"/>
    </source>
</evidence>
<dbReference type="Proteomes" id="UP001231189">
    <property type="component" value="Unassembled WGS sequence"/>
</dbReference>
<dbReference type="GO" id="GO:0030247">
    <property type="term" value="F:polysaccharide binding"/>
    <property type="evidence" value="ECO:0007669"/>
    <property type="project" value="InterPro"/>
</dbReference>
<keyword evidence="19" id="KW-1185">Reference proteome</keyword>
<dbReference type="InterPro" id="IPR045274">
    <property type="entry name" value="WAK-like"/>
</dbReference>
<dbReference type="SUPFAM" id="SSF56112">
    <property type="entry name" value="Protein kinase-like (PK-like)"/>
    <property type="match status" value="1"/>
</dbReference>
<dbReference type="GO" id="GO:0005509">
    <property type="term" value="F:calcium ion binding"/>
    <property type="evidence" value="ECO:0007669"/>
    <property type="project" value="InterPro"/>
</dbReference>
<evidence type="ECO:0000256" key="10">
    <source>
        <dbReference type="ARBA" id="ARBA00023157"/>
    </source>
</evidence>
<evidence type="ECO:0000313" key="19">
    <source>
        <dbReference type="Proteomes" id="UP001231189"/>
    </source>
</evidence>
<evidence type="ECO:0000313" key="18">
    <source>
        <dbReference type="EMBL" id="KAK1696232.1"/>
    </source>
</evidence>
<evidence type="ECO:0000259" key="17">
    <source>
        <dbReference type="PROSITE" id="PS50026"/>
    </source>
</evidence>
<keyword evidence="14" id="KW-0812">Transmembrane</keyword>
<feature type="chain" id="PRO_5042047265" description="Protein kinase domain-containing protein" evidence="15">
    <location>
        <begin position="20"/>
        <end position="748"/>
    </location>
</feature>
<dbReference type="InterPro" id="IPR018097">
    <property type="entry name" value="EGF_Ca-bd_CS"/>
</dbReference>
<dbReference type="SMART" id="SM00220">
    <property type="entry name" value="S_TKc"/>
    <property type="match status" value="1"/>
</dbReference>
<keyword evidence="2" id="KW-0723">Serine/threonine-protein kinase</keyword>
<dbReference type="PROSITE" id="PS00108">
    <property type="entry name" value="PROTEIN_KINASE_ST"/>
    <property type="match status" value="1"/>
</dbReference>
<accession>A0AAD8U056</accession>
<evidence type="ECO:0000256" key="4">
    <source>
        <dbReference type="ARBA" id="ARBA00022679"/>
    </source>
</evidence>
<dbReference type="Gene3D" id="2.10.25.10">
    <property type="entry name" value="Laminin"/>
    <property type="match status" value="2"/>
</dbReference>
<comment type="caution">
    <text evidence="18">The sequence shown here is derived from an EMBL/GenBank/DDBJ whole genome shotgun (WGS) entry which is preliminary data.</text>
</comment>
<feature type="domain" description="Protein kinase" evidence="16">
    <location>
        <begin position="448"/>
        <end position="715"/>
    </location>
</feature>
<comment type="subcellular location">
    <subcellularLocation>
        <location evidence="1">Membrane</location>
        <topology evidence="1">Single-pass type I membrane protein</topology>
    </subcellularLocation>
</comment>
<dbReference type="EMBL" id="JAUUTY010000001">
    <property type="protein sequence ID" value="KAK1696232.1"/>
    <property type="molecule type" value="Genomic_DNA"/>
</dbReference>
<dbReference type="PANTHER" id="PTHR27005:SF241">
    <property type="entry name" value="OS10G0174548 PROTEIN"/>
    <property type="match status" value="1"/>
</dbReference>
<keyword evidence="4" id="KW-0808">Transferase</keyword>
<dbReference type="InterPro" id="IPR000152">
    <property type="entry name" value="EGF-type_Asp/Asn_hydroxyl_site"/>
</dbReference>
<protein>
    <recommendedName>
        <fullName evidence="20">Protein kinase domain-containing protein</fullName>
    </recommendedName>
</protein>
<dbReference type="Pfam" id="PF07714">
    <property type="entry name" value="PK_Tyr_Ser-Thr"/>
    <property type="match status" value="1"/>
</dbReference>
<comment type="caution">
    <text evidence="12">Lacks conserved residue(s) required for the propagation of feature annotation.</text>
</comment>
<keyword evidence="6" id="KW-0677">Repeat</keyword>
<evidence type="ECO:0000256" key="9">
    <source>
        <dbReference type="ARBA" id="ARBA00022840"/>
    </source>
</evidence>
<dbReference type="FunFam" id="2.10.25.10:FF:000038">
    <property type="entry name" value="Fibrillin 2"/>
    <property type="match status" value="1"/>
</dbReference>
<dbReference type="GO" id="GO:0005886">
    <property type="term" value="C:plasma membrane"/>
    <property type="evidence" value="ECO:0007669"/>
    <property type="project" value="TreeGrafter"/>
</dbReference>
<dbReference type="Pfam" id="PF07645">
    <property type="entry name" value="EGF_CA"/>
    <property type="match status" value="1"/>
</dbReference>
<dbReference type="SMART" id="SM00179">
    <property type="entry name" value="EGF_CA"/>
    <property type="match status" value="1"/>
</dbReference>
<keyword evidence="3 12" id="KW-0245">EGF-like domain</keyword>
<feature type="signal peptide" evidence="15">
    <location>
        <begin position="1"/>
        <end position="19"/>
    </location>
</feature>
<name>A0AAD8U056_LOLMU</name>
<dbReference type="FunFam" id="3.30.200.20:FF:000337">
    <property type="entry name" value="Wall-associated receptor kinase 3"/>
    <property type="match status" value="1"/>
</dbReference>
<evidence type="ECO:0000256" key="7">
    <source>
        <dbReference type="ARBA" id="ARBA00022741"/>
    </source>
</evidence>
<dbReference type="Gene3D" id="1.10.510.10">
    <property type="entry name" value="Transferase(Phosphotransferase) domain 1"/>
    <property type="match status" value="1"/>
</dbReference>
<evidence type="ECO:0000256" key="6">
    <source>
        <dbReference type="ARBA" id="ARBA00022737"/>
    </source>
</evidence>
<keyword evidence="7 13" id="KW-0547">Nucleotide-binding</keyword>
<dbReference type="InterPro" id="IPR049883">
    <property type="entry name" value="NOTCH1_EGF-like"/>
</dbReference>
<reference evidence="18" key="1">
    <citation type="submission" date="2023-07" db="EMBL/GenBank/DDBJ databases">
        <title>A chromosome-level genome assembly of Lolium multiflorum.</title>
        <authorList>
            <person name="Chen Y."/>
            <person name="Copetti D."/>
            <person name="Kolliker R."/>
            <person name="Studer B."/>
        </authorList>
    </citation>
    <scope>NUCLEOTIDE SEQUENCE</scope>
    <source>
        <strain evidence="18">02402/16</strain>
        <tissue evidence="18">Leaf</tissue>
    </source>
</reference>
<dbReference type="InterPro" id="IPR011009">
    <property type="entry name" value="Kinase-like_dom_sf"/>
</dbReference>